<evidence type="ECO:0000259" key="21">
    <source>
        <dbReference type="PROSITE" id="PS50011"/>
    </source>
</evidence>
<evidence type="ECO:0000256" key="9">
    <source>
        <dbReference type="ARBA" id="ARBA00022777"/>
    </source>
</evidence>
<evidence type="ECO:0000256" key="10">
    <source>
        <dbReference type="ARBA" id="ARBA00022801"/>
    </source>
</evidence>
<dbReference type="GO" id="GO:0005634">
    <property type="term" value="C:nucleus"/>
    <property type="evidence" value="ECO:0007669"/>
    <property type="project" value="UniProtKB-SubCell"/>
</dbReference>
<keyword evidence="5" id="KW-0597">Phosphoprotein</keyword>
<keyword evidence="10" id="KW-0378">Hydrolase</keyword>
<keyword evidence="7" id="KW-0819">tRNA processing</keyword>
<comment type="function">
    <text evidence="15">Component of the EKC/KEOPS complex that is required for the formation of a threonylcarbamoyl group on adenosine at position 37 (t(6)A37) in tRNAs that read codons beginning with adenine. The complex is probably involved in the transfer of the threonylcarbamoyl moiety of threonylcarbamoyl-AMP (TC-AMP) to the N6 group of A37. TP53RK has ATPase activity in the context of the EKC/KEOPS complex and likely plays a supporting role to the catalytic subunit OSGEP. Atypical protein kinase that phosphorylates 'Ser-15' of p53/TP53 protein and may therefore participate in its activation.</text>
</comment>
<comment type="caution">
    <text evidence="22">The sequence shown here is derived from an EMBL/GenBank/DDBJ whole genome shotgun (WGS) entry which is preliminary data.</text>
</comment>
<keyword evidence="12" id="KW-0539">Nucleus</keyword>
<comment type="similarity">
    <text evidence="2">Belongs to the protein kinase superfamily. BUD32 family.</text>
</comment>
<dbReference type="Pfam" id="PF06293">
    <property type="entry name" value="Kdo"/>
    <property type="match status" value="1"/>
</dbReference>
<evidence type="ECO:0000256" key="7">
    <source>
        <dbReference type="ARBA" id="ARBA00022694"/>
    </source>
</evidence>
<dbReference type="AlphaFoldDB" id="A0A9N7U934"/>
<evidence type="ECO:0000256" key="19">
    <source>
        <dbReference type="ARBA" id="ARBA00081359"/>
    </source>
</evidence>
<dbReference type="GO" id="GO:0016787">
    <property type="term" value="F:hydrolase activity"/>
    <property type="evidence" value="ECO:0007669"/>
    <property type="project" value="UniProtKB-KW"/>
</dbReference>
<organism evidence="22 23">
    <name type="scientific">Pleuronectes platessa</name>
    <name type="common">European plaice</name>
    <dbReference type="NCBI Taxonomy" id="8262"/>
    <lineage>
        <taxon>Eukaryota</taxon>
        <taxon>Metazoa</taxon>
        <taxon>Chordata</taxon>
        <taxon>Craniata</taxon>
        <taxon>Vertebrata</taxon>
        <taxon>Euteleostomi</taxon>
        <taxon>Actinopterygii</taxon>
        <taxon>Neopterygii</taxon>
        <taxon>Teleostei</taxon>
        <taxon>Neoteleostei</taxon>
        <taxon>Acanthomorphata</taxon>
        <taxon>Carangaria</taxon>
        <taxon>Pleuronectiformes</taxon>
        <taxon>Pleuronectoidei</taxon>
        <taxon>Pleuronectidae</taxon>
        <taxon>Pleuronectes</taxon>
    </lineage>
</organism>
<dbReference type="FunFam" id="1.10.510.10:FF:000323">
    <property type="entry name" value="TP53-regulating kinase, putative"/>
    <property type="match status" value="1"/>
</dbReference>
<feature type="region of interest" description="Disordered" evidence="20">
    <location>
        <begin position="404"/>
        <end position="428"/>
    </location>
</feature>
<feature type="compositionally biased region" description="Low complexity" evidence="20">
    <location>
        <begin position="404"/>
        <end position="418"/>
    </location>
</feature>
<dbReference type="PANTHER" id="PTHR12209:SF0">
    <property type="entry name" value="EKC_KEOPS COMPLEX SUBUNIT TP53RK"/>
    <property type="match status" value="1"/>
</dbReference>
<evidence type="ECO:0000256" key="5">
    <source>
        <dbReference type="ARBA" id="ARBA00022553"/>
    </source>
</evidence>
<comment type="catalytic activity">
    <reaction evidence="13">
        <text>L-threonyl-[protein] + ATP = O-phospho-L-threonyl-[protein] + ADP + H(+)</text>
        <dbReference type="Rhea" id="RHEA:46608"/>
        <dbReference type="Rhea" id="RHEA-COMP:11060"/>
        <dbReference type="Rhea" id="RHEA-COMP:11605"/>
        <dbReference type="ChEBI" id="CHEBI:15378"/>
        <dbReference type="ChEBI" id="CHEBI:30013"/>
        <dbReference type="ChEBI" id="CHEBI:30616"/>
        <dbReference type="ChEBI" id="CHEBI:61977"/>
        <dbReference type="ChEBI" id="CHEBI:456216"/>
        <dbReference type="EC" id="2.7.11.1"/>
    </reaction>
</comment>
<dbReference type="NCBIfam" id="TIGR03724">
    <property type="entry name" value="arch_bud32"/>
    <property type="match status" value="1"/>
</dbReference>
<comment type="subunit">
    <text evidence="16">Component of the EKC/KEOPS complex composed of at least GON7, TP53RK, TPRKB, OSGEP and LAGE3; the whole complex dimerizes.</text>
</comment>
<evidence type="ECO:0000256" key="16">
    <source>
        <dbReference type="ARBA" id="ARBA00062157"/>
    </source>
</evidence>
<evidence type="ECO:0000256" key="11">
    <source>
        <dbReference type="ARBA" id="ARBA00022840"/>
    </source>
</evidence>
<dbReference type="PROSITE" id="PS00109">
    <property type="entry name" value="PROTEIN_KINASE_TYR"/>
    <property type="match status" value="1"/>
</dbReference>
<dbReference type="SUPFAM" id="SSF56112">
    <property type="entry name" value="Protein kinase-like (PK-like)"/>
    <property type="match status" value="1"/>
</dbReference>
<evidence type="ECO:0000256" key="4">
    <source>
        <dbReference type="ARBA" id="ARBA00022527"/>
    </source>
</evidence>
<keyword evidence="9" id="KW-0418">Kinase</keyword>
<sequence length="518" mass="57375">MRQLRRSQSFANMARAIWLRGLQRSAPPRTRKQGLQVSASPRTREQGLQASASPRARELAAGVGLSMDPGTGAAGIGLSTDPGTGAAGVGPSLGEENDDDVDMAKERSGVIHELLRKAELLKQGAEARVYRAQFLGRSVIVKERFAKRYRHPGLDNKLTHRRTVQEVRSILRCRRGGISAPVVYFVDHTFHCIFLEEILGSLTVRDHIAFTQQSDSCEDRELEQLAQRVGQILAKMHDEDVIHGDLTTSNMLLRRGQEDKESDLVLIDFGLSYISSLPEDKGVDLYVLEKAFLSTHPNTEALFKVLLKSYTASSKKSSAVIKKLDEVRLRGRKRSMFIERVTYNKRRKQNRGLTCAEKCASRVNSQMPAGLRICCAELILGVCSAHQSQLNQQPAISYRDIQGQSATTGRTTSGTASAPPQYHQNQDCTRMRHCLRQRRRRLQIQIAHRSGGSAPCPRSLAQKDTQIRRCLGYTGEADTGGHQHSQPARGHQRHCSSSTAPQLHGHLIEAMGGSAAHN</sequence>
<keyword evidence="23" id="KW-1185">Reference proteome</keyword>
<dbReference type="GO" id="GO:0005524">
    <property type="term" value="F:ATP binding"/>
    <property type="evidence" value="ECO:0007669"/>
    <property type="project" value="UniProtKB-KW"/>
</dbReference>
<dbReference type="EMBL" id="CADEAL010000884">
    <property type="protein sequence ID" value="CAB1426382.1"/>
    <property type="molecule type" value="Genomic_DNA"/>
</dbReference>
<feature type="region of interest" description="Disordered" evidence="20">
    <location>
        <begin position="474"/>
        <end position="500"/>
    </location>
</feature>
<dbReference type="InterPro" id="IPR022495">
    <property type="entry name" value="Bud32"/>
</dbReference>
<dbReference type="InterPro" id="IPR011009">
    <property type="entry name" value="Kinase-like_dom_sf"/>
</dbReference>
<dbReference type="InterPro" id="IPR008266">
    <property type="entry name" value="Tyr_kinase_AS"/>
</dbReference>
<keyword evidence="11" id="KW-0067">ATP-binding</keyword>
<keyword evidence="4" id="KW-0723">Serine/threonine-protein kinase</keyword>
<feature type="compositionally biased region" description="Polar residues" evidence="20">
    <location>
        <begin position="33"/>
        <end position="52"/>
    </location>
</feature>
<evidence type="ECO:0000256" key="15">
    <source>
        <dbReference type="ARBA" id="ARBA00056624"/>
    </source>
</evidence>
<proteinExistence type="inferred from homology"/>
<feature type="region of interest" description="Disordered" evidence="20">
    <location>
        <begin position="22"/>
        <end position="57"/>
    </location>
</feature>
<dbReference type="GO" id="GO:0070525">
    <property type="term" value="P:tRNA threonylcarbamoyladenosine metabolic process"/>
    <property type="evidence" value="ECO:0007669"/>
    <property type="project" value="TreeGrafter"/>
</dbReference>
<dbReference type="EC" id="2.7.11.1" evidence="3"/>
<evidence type="ECO:0000256" key="17">
    <source>
        <dbReference type="ARBA" id="ARBA00079584"/>
    </source>
</evidence>
<evidence type="ECO:0000256" key="2">
    <source>
        <dbReference type="ARBA" id="ARBA00010630"/>
    </source>
</evidence>
<dbReference type="GO" id="GO:0005829">
    <property type="term" value="C:cytosol"/>
    <property type="evidence" value="ECO:0007669"/>
    <property type="project" value="TreeGrafter"/>
</dbReference>
<dbReference type="PROSITE" id="PS50011">
    <property type="entry name" value="PROTEIN_KINASE_DOM"/>
    <property type="match status" value="1"/>
</dbReference>
<name>A0A9N7U934_PLEPL</name>
<evidence type="ECO:0000256" key="20">
    <source>
        <dbReference type="SAM" id="MobiDB-lite"/>
    </source>
</evidence>
<gene>
    <name evidence="22" type="ORF">PLEPLA_LOCUS14318</name>
</gene>
<protein>
    <recommendedName>
        <fullName evidence="3">non-specific serine/threonine protein kinase</fullName>
        <ecNumber evidence="3">2.7.11.1</ecNumber>
    </recommendedName>
    <alternativeName>
        <fullName evidence="17">Nori-2</fullName>
    </alternativeName>
    <alternativeName>
        <fullName evidence="18">TP53-regulating kinase</fullName>
    </alternativeName>
    <alternativeName>
        <fullName evidence="19">p53-related protein kinase</fullName>
    </alternativeName>
</protein>
<evidence type="ECO:0000256" key="6">
    <source>
        <dbReference type="ARBA" id="ARBA00022679"/>
    </source>
</evidence>
<evidence type="ECO:0000256" key="12">
    <source>
        <dbReference type="ARBA" id="ARBA00023242"/>
    </source>
</evidence>
<evidence type="ECO:0000256" key="13">
    <source>
        <dbReference type="ARBA" id="ARBA00047899"/>
    </source>
</evidence>
<accession>A0A9N7U934</accession>
<keyword evidence="6" id="KW-0808">Transferase</keyword>
<feature type="domain" description="Protein kinase" evidence="21">
    <location>
        <begin position="115"/>
        <end position="363"/>
    </location>
</feature>
<dbReference type="SMART" id="SM00220">
    <property type="entry name" value="S_TKc"/>
    <property type="match status" value="1"/>
</dbReference>
<reference evidence="22" key="1">
    <citation type="submission" date="2020-03" db="EMBL/GenBank/DDBJ databases">
        <authorList>
            <person name="Weist P."/>
        </authorList>
    </citation>
    <scope>NUCLEOTIDE SEQUENCE</scope>
</reference>
<dbReference type="GO" id="GO:0000408">
    <property type="term" value="C:EKC/KEOPS complex"/>
    <property type="evidence" value="ECO:0007669"/>
    <property type="project" value="UniProtKB-ARBA"/>
</dbReference>
<evidence type="ECO:0000313" key="23">
    <source>
        <dbReference type="Proteomes" id="UP001153269"/>
    </source>
</evidence>
<keyword evidence="8" id="KW-0547">Nucleotide-binding</keyword>
<comment type="subcellular location">
    <subcellularLocation>
        <location evidence="1">Nucleus</location>
    </subcellularLocation>
</comment>
<comment type="catalytic activity">
    <reaction evidence="14">
        <text>L-seryl-[protein] + ATP = O-phospho-L-seryl-[protein] + ADP + H(+)</text>
        <dbReference type="Rhea" id="RHEA:17989"/>
        <dbReference type="Rhea" id="RHEA-COMP:9863"/>
        <dbReference type="Rhea" id="RHEA-COMP:11604"/>
        <dbReference type="ChEBI" id="CHEBI:15378"/>
        <dbReference type="ChEBI" id="CHEBI:29999"/>
        <dbReference type="ChEBI" id="CHEBI:30616"/>
        <dbReference type="ChEBI" id="CHEBI:83421"/>
        <dbReference type="ChEBI" id="CHEBI:456216"/>
        <dbReference type="EC" id="2.7.11.1"/>
    </reaction>
</comment>
<evidence type="ECO:0000256" key="14">
    <source>
        <dbReference type="ARBA" id="ARBA00048679"/>
    </source>
</evidence>
<dbReference type="InterPro" id="IPR000719">
    <property type="entry name" value="Prot_kinase_dom"/>
</dbReference>
<evidence type="ECO:0000256" key="18">
    <source>
        <dbReference type="ARBA" id="ARBA00080585"/>
    </source>
</evidence>
<dbReference type="FunFam" id="3.30.200.20:FF:000201">
    <property type="entry name" value="TP53-regulating kinase isoform X1"/>
    <property type="match status" value="1"/>
</dbReference>
<dbReference type="GO" id="GO:0008033">
    <property type="term" value="P:tRNA processing"/>
    <property type="evidence" value="ECO:0007669"/>
    <property type="project" value="UniProtKB-KW"/>
</dbReference>
<dbReference type="GO" id="GO:0004674">
    <property type="term" value="F:protein serine/threonine kinase activity"/>
    <property type="evidence" value="ECO:0007669"/>
    <property type="project" value="UniProtKB-KW"/>
</dbReference>
<evidence type="ECO:0000256" key="8">
    <source>
        <dbReference type="ARBA" id="ARBA00022741"/>
    </source>
</evidence>
<dbReference type="Gene3D" id="1.10.510.10">
    <property type="entry name" value="Transferase(Phosphotransferase) domain 1"/>
    <property type="match status" value="1"/>
</dbReference>
<evidence type="ECO:0000256" key="1">
    <source>
        <dbReference type="ARBA" id="ARBA00004123"/>
    </source>
</evidence>
<dbReference type="PANTHER" id="PTHR12209">
    <property type="entry name" value="NON-SPECIFIC SERINE/THREONINE PROTEIN KINASE"/>
    <property type="match status" value="1"/>
</dbReference>
<dbReference type="Proteomes" id="UP001153269">
    <property type="component" value="Unassembled WGS sequence"/>
</dbReference>
<evidence type="ECO:0000313" key="22">
    <source>
        <dbReference type="EMBL" id="CAB1426382.1"/>
    </source>
</evidence>
<evidence type="ECO:0000256" key="3">
    <source>
        <dbReference type="ARBA" id="ARBA00012513"/>
    </source>
</evidence>
<dbReference type="Gene3D" id="3.30.200.20">
    <property type="entry name" value="Phosphorylase Kinase, domain 1"/>
    <property type="match status" value="1"/>
</dbReference>